<gene>
    <name evidence="6" type="primary">SEC65</name>
    <name evidence="6" type="ORF">PRK78_000017</name>
</gene>
<dbReference type="AlphaFoldDB" id="A0AAF0IF56"/>
<keyword evidence="7" id="KW-1185">Reference proteome</keyword>
<proteinExistence type="predicted"/>
<feature type="compositionally biased region" description="Low complexity" evidence="5">
    <location>
        <begin position="31"/>
        <end position="45"/>
    </location>
</feature>
<keyword evidence="4" id="KW-0687">Ribonucleoprotein</keyword>
<evidence type="ECO:0000256" key="5">
    <source>
        <dbReference type="SAM" id="MobiDB-lite"/>
    </source>
</evidence>
<dbReference type="Pfam" id="PF01922">
    <property type="entry name" value="SRP19"/>
    <property type="match status" value="1"/>
</dbReference>
<dbReference type="PANTHER" id="PTHR17453">
    <property type="entry name" value="SIGNAL RECOGNITION PARTICLE 19 KD PROTEIN"/>
    <property type="match status" value="1"/>
</dbReference>
<evidence type="ECO:0000256" key="2">
    <source>
        <dbReference type="ARBA" id="ARBA00022490"/>
    </source>
</evidence>
<feature type="compositionally biased region" description="Acidic residues" evidence="5">
    <location>
        <begin position="9"/>
        <end position="20"/>
    </location>
</feature>
<evidence type="ECO:0000313" key="6">
    <source>
        <dbReference type="EMBL" id="WEW54597.1"/>
    </source>
</evidence>
<evidence type="ECO:0000256" key="3">
    <source>
        <dbReference type="ARBA" id="ARBA00023135"/>
    </source>
</evidence>
<evidence type="ECO:0000256" key="1">
    <source>
        <dbReference type="ARBA" id="ARBA00004496"/>
    </source>
</evidence>
<keyword evidence="3" id="KW-0733">Signal recognition particle</keyword>
<feature type="region of interest" description="Disordered" evidence="5">
    <location>
        <begin position="1"/>
        <end position="57"/>
    </location>
</feature>
<name>A0AAF0IF56_9EURO</name>
<feature type="region of interest" description="Disordered" evidence="5">
    <location>
        <begin position="218"/>
        <end position="241"/>
    </location>
</feature>
<dbReference type="GO" id="GO:0005786">
    <property type="term" value="C:signal recognition particle, endoplasmic reticulum targeting"/>
    <property type="evidence" value="ECO:0007669"/>
    <property type="project" value="UniProtKB-KW"/>
</dbReference>
<evidence type="ECO:0000313" key="7">
    <source>
        <dbReference type="Proteomes" id="UP001219355"/>
    </source>
</evidence>
<evidence type="ECO:0000256" key="4">
    <source>
        <dbReference type="ARBA" id="ARBA00023274"/>
    </source>
</evidence>
<dbReference type="InterPro" id="IPR002778">
    <property type="entry name" value="Signal_recog_particle_SRP19"/>
</dbReference>
<dbReference type="EMBL" id="CP120627">
    <property type="protein sequence ID" value="WEW54597.1"/>
    <property type="molecule type" value="Genomic_DNA"/>
</dbReference>
<dbReference type="GO" id="GO:0006617">
    <property type="term" value="P:SRP-dependent cotranslational protein targeting to membrane, signal sequence recognition"/>
    <property type="evidence" value="ECO:0007669"/>
    <property type="project" value="TreeGrafter"/>
</dbReference>
<keyword evidence="2" id="KW-0963">Cytoplasm</keyword>
<feature type="compositionally biased region" description="Basic residues" evidence="5">
    <location>
        <begin position="231"/>
        <end position="241"/>
    </location>
</feature>
<dbReference type="SUPFAM" id="SSF69695">
    <property type="entry name" value="SRP19"/>
    <property type="match status" value="1"/>
</dbReference>
<sequence>MSHARVEDVSDSDPDEMDPTDFDRRNTAQDSLISPANIPISSSSVPRPPPQPQRNIPRHFQCLYPVYFDKTRTRTEGRKVSKKLAVGNPLARDILDAVQTLGLEAGLEADKLHPKDWANPGRVRVLLKRDDGRLINGDVKNKHHLYIYVAQYLQAHPTTEQSPFRLHIRGLPMPDKPLPPPPAPRGWKMGTILPFHSPAYTGGGVTDNPFKEAMMEMQAQQGLPPNGGEAKKKKERKKGKA</sequence>
<accession>A0AAF0IF56</accession>
<protein>
    <submittedName>
        <fullName evidence="6">Signal recognition particle subunit</fullName>
    </submittedName>
</protein>
<dbReference type="Gene3D" id="3.30.56.30">
    <property type="entry name" value="Signal recognition particle, SRP19-like subunit"/>
    <property type="match status" value="1"/>
</dbReference>
<organism evidence="6 7">
    <name type="scientific">Emydomyces testavorans</name>
    <dbReference type="NCBI Taxonomy" id="2070801"/>
    <lineage>
        <taxon>Eukaryota</taxon>
        <taxon>Fungi</taxon>
        <taxon>Dikarya</taxon>
        <taxon>Ascomycota</taxon>
        <taxon>Pezizomycotina</taxon>
        <taxon>Eurotiomycetes</taxon>
        <taxon>Eurotiomycetidae</taxon>
        <taxon>Onygenales</taxon>
        <taxon>Nannizziopsiaceae</taxon>
        <taxon>Emydomyces</taxon>
    </lineage>
</organism>
<reference evidence="6" key="1">
    <citation type="submission" date="2023-03" db="EMBL/GenBank/DDBJ databases">
        <title>Emydomyces testavorans Genome Sequence.</title>
        <authorList>
            <person name="Hoyer L."/>
        </authorList>
    </citation>
    <scope>NUCLEOTIDE SEQUENCE</scope>
    <source>
        <strain evidence="6">16-2883</strain>
    </source>
</reference>
<dbReference type="Proteomes" id="UP001219355">
    <property type="component" value="Chromosome 1"/>
</dbReference>
<dbReference type="GO" id="GO:0008312">
    <property type="term" value="F:7S RNA binding"/>
    <property type="evidence" value="ECO:0007669"/>
    <property type="project" value="InterPro"/>
</dbReference>
<dbReference type="PANTHER" id="PTHR17453:SF0">
    <property type="entry name" value="SIGNAL RECOGNITION PARTICLE 19 KDA PROTEIN"/>
    <property type="match status" value="1"/>
</dbReference>
<comment type="subcellular location">
    <subcellularLocation>
        <location evidence="1">Cytoplasm</location>
    </subcellularLocation>
</comment>
<dbReference type="InterPro" id="IPR036521">
    <property type="entry name" value="SRP19-like_sf"/>
</dbReference>
<dbReference type="FunFam" id="3.30.56.30:FF:000003">
    <property type="entry name" value="Signal recognition particle SEC65 subunit"/>
    <property type="match status" value="1"/>
</dbReference>